<accession>A0A7Y4INP7</accession>
<dbReference type="PANTHER" id="PTHR46361">
    <property type="entry name" value="ELECTRON CARRIER/ PROTEIN DISULFIDE OXIDOREDUCTASE"/>
    <property type="match status" value="1"/>
</dbReference>
<name>A0A7Y4INP7_MYXXA</name>
<dbReference type="AlphaFoldDB" id="A0A7Y4INP7"/>
<dbReference type="Pfam" id="PF04784">
    <property type="entry name" value="DUF547"/>
    <property type="match status" value="1"/>
</dbReference>
<sequence length="343" mass="38315">MTLGVGSMRAQYKSTTIPAWNGLRVTRGELEGRAAPFPLGYAPAPVATAPAPRRRPHVFAVLLAVAALLGAGGALHVQGLLPARVPSPATPFSYHDYEKVLRHVRPDGDVDFASVGRERKTLDGFVDSLASFSPHNRPDVFPTPEDALAYWLNAYNALVLQQVVDGYPYLETVQQPVLGRFFWGRSWAVGGERLTLWALHNRVLRREFADPRIHLALFQAARGGPRLDGSHFQPEFLDSQLNEAGRRFVGDRRNVRLERDTVYLTSLFEEYREDFLAALPEGRGGNVLQFVWAFLPDTCEERPGCDTRSDLDRACGPRLDQCRIAFMERDWTLPDAAARPARP</sequence>
<feature type="transmembrane region" description="Helical" evidence="1">
    <location>
        <begin position="58"/>
        <end position="77"/>
    </location>
</feature>
<reference evidence="3 4" key="1">
    <citation type="submission" date="2020-05" db="EMBL/GenBank/DDBJ databases">
        <authorList>
            <person name="Whitworth D."/>
        </authorList>
    </citation>
    <scope>NUCLEOTIDE SEQUENCE [LARGE SCALE GENOMIC DNA]</scope>
    <source>
        <strain evidence="3 4">AM005</strain>
    </source>
</reference>
<keyword evidence="1" id="KW-0472">Membrane</keyword>
<keyword evidence="1" id="KW-1133">Transmembrane helix</keyword>
<dbReference type="RefSeq" id="WP_216613016.1">
    <property type="nucleotide sequence ID" value="NZ_JABFNS010000194.1"/>
</dbReference>
<evidence type="ECO:0000313" key="4">
    <source>
        <dbReference type="Proteomes" id="UP000533080"/>
    </source>
</evidence>
<dbReference type="InterPro" id="IPR006869">
    <property type="entry name" value="DUF547"/>
</dbReference>
<feature type="domain" description="DUF547" evidence="2">
    <location>
        <begin position="145"/>
        <end position="249"/>
    </location>
</feature>
<evidence type="ECO:0000259" key="2">
    <source>
        <dbReference type="Pfam" id="PF04784"/>
    </source>
</evidence>
<evidence type="ECO:0000313" key="3">
    <source>
        <dbReference type="EMBL" id="NOJ82504.1"/>
    </source>
</evidence>
<organism evidence="3 4">
    <name type="scientific">Myxococcus xanthus</name>
    <dbReference type="NCBI Taxonomy" id="34"/>
    <lineage>
        <taxon>Bacteria</taxon>
        <taxon>Pseudomonadati</taxon>
        <taxon>Myxococcota</taxon>
        <taxon>Myxococcia</taxon>
        <taxon>Myxococcales</taxon>
        <taxon>Cystobacterineae</taxon>
        <taxon>Myxococcaceae</taxon>
        <taxon>Myxococcus</taxon>
    </lineage>
</organism>
<protein>
    <submittedName>
        <fullName evidence="3">DUF547 domain-containing protein</fullName>
    </submittedName>
</protein>
<comment type="caution">
    <text evidence="3">The sequence shown here is derived from an EMBL/GenBank/DDBJ whole genome shotgun (WGS) entry which is preliminary data.</text>
</comment>
<dbReference type="Proteomes" id="UP000533080">
    <property type="component" value="Unassembled WGS sequence"/>
</dbReference>
<gene>
    <name evidence="3" type="ORF">HNV28_29985</name>
</gene>
<keyword evidence="1" id="KW-0812">Transmembrane</keyword>
<proteinExistence type="predicted"/>
<dbReference type="EMBL" id="JABFNT010000131">
    <property type="protein sequence ID" value="NOJ82504.1"/>
    <property type="molecule type" value="Genomic_DNA"/>
</dbReference>
<dbReference type="PANTHER" id="PTHR46361:SF3">
    <property type="entry name" value="ELECTRON CARRIER_ PROTEIN DISULFIDE OXIDOREDUCTASE"/>
    <property type="match status" value="1"/>
</dbReference>
<evidence type="ECO:0000256" key="1">
    <source>
        <dbReference type="SAM" id="Phobius"/>
    </source>
</evidence>